<dbReference type="GO" id="GO:0007030">
    <property type="term" value="P:Golgi organization"/>
    <property type="evidence" value="ECO:0007669"/>
    <property type="project" value="TreeGrafter"/>
</dbReference>
<dbReference type="PANTHER" id="PTHR10881:SF46">
    <property type="entry name" value="GOLGIN SUBFAMILY A MEMBER 2"/>
    <property type="match status" value="1"/>
</dbReference>
<name>A0A9P0P5D7_ACAOB</name>
<gene>
    <name evidence="5" type="ORF">ACAOBT_LOCUS9201</name>
</gene>
<feature type="region of interest" description="Disordered" evidence="3">
    <location>
        <begin position="198"/>
        <end position="227"/>
    </location>
</feature>
<feature type="coiled-coil region" evidence="2">
    <location>
        <begin position="942"/>
        <end position="969"/>
    </location>
</feature>
<dbReference type="GO" id="GO:0032580">
    <property type="term" value="C:Golgi cisterna membrane"/>
    <property type="evidence" value="ECO:0007669"/>
    <property type="project" value="TreeGrafter"/>
</dbReference>
<dbReference type="EMBL" id="CAKOFQ010006780">
    <property type="protein sequence ID" value="CAH1970969.1"/>
    <property type="molecule type" value="Genomic_DNA"/>
</dbReference>
<dbReference type="AlphaFoldDB" id="A0A9P0P5D7"/>
<evidence type="ECO:0000313" key="6">
    <source>
        <dbReference type="Proteomes" id="UP001152888"/>
    </source>
</evidence>
<feature type="region of interest" description="Disordered" evidence="3">
    <location>
        <begin position="1"/>
        <end position="77"/>
    </location>
</feature>
<dbReference type="PANTHER" id="PTHR10881">
    <property type="entry name" value="GOLGIN SUBFAMILY A MEMBER-RELATED"/>
    <property type="match status" value="1"/>
</dbReference>
<keyword evidence="6" id="KW-1185">Reference proteome</keyword>
<feature type="domain" description="Golgin subfamily A conserved" evidence="4">
    <location>
        <begin position="502"/>
        <end position="968"/>
    </location>
</feature>
<feature type="coiled-coil region" evidence="2">
    <location>
        <begin position="770"/>
        <end position="853"/>
    </location>
</feature>
<protein>
    <recommendedName>
        <fullName evidence="4">Golgin subfamily A conserved domain-containing protein</fullName>
    </recommendedName>
</protein>
<keyword evidence="1 2" id="KW-0175">Coiled coil</keyword>
<feature type="coiled-coil region" evidence="2">
    <location>
        <begin position="879"/>
        <end position="913"/>
    </location>
</feature>
<dbReference type="GO" id="GO:0000137">
    <property type="term" value="C:Golgi cis cisterna"/>
    <property type="evidence" value="ECO:0007669"/>
    <property type="project" value="TreeGrafter"/>
</dbReference>
<dbReference type="InterPro" id="IPR024858">
    <property type="entry name" value="GOLGA"/>
</dbReference>
<accession>A0A9P0P5D7</accession>
<sequence>MDDTKAQKLKLANSRKRFKELQELKKKKDSSQKGDESSTEHVGIVETATNSLTSSTHSSINNEHPTENTISTPNNAAQLPNYFGADIPQPTSDFFDSLVPRGTSENADFEFSDKSKMLQYFDVPSPQTPSKFEDMVSNIVESPKGNDKSDFQYSLFSQNNLHSYIRETQNIIHPNETGDTDEIDDPEIKQNEIYEIHNKDSDSNSFPSPGTQNLLNSLQGTNSPPITEGEKHAIQEEISDNSNLAQVEIQCSKQANLVQLSNQMAERIDTEYTSSSSITDLEKRNLELSALLEQEKALVDQQRLLINELQNKLTKSEVAKGMQDDSTNVQMVQLKEELQYHTQTVAMLVTEKTELIGAVNQLEMMLKGKTADCEELQARLKTSRSRVADLEREVNVLKSERHQFEQMDNEIIQHSNILKKENEAVKEQKEEILQDLLEVKEKLKKVSEENAHLLQQNQDLSNKLSLANIKIQQITSGQPMQNDGLIESLMREKAELERQVAQLNNVLKTLTKERDESSMQYQQYVQQLNVQVSNLTNQIEQLQQANENLIIQEQNRVKHIGELERQLQSLQNERVAFAGSSLHADSDLKTELEKLHERCSQLQLEKISAEENCTKACNERDMLTKELMAKYDSISQLENEVERLRGNQPDSAKLLATMESDKVAAARAIKQNSELKEQVEGMKEVLAKLDADKVELTEKLNKEMSSNKQLLDKLQKTELLLQTLTDAIEIKDRELAQHIRESFEQLSKQVLQQLQLTDRLRHYEAQDCSSHVLQNDLQEAKQTIIKLTNELNTLKNKNIAEVTAANTIEPKVATEDADISTLKEKLTKLEHRNEELELMLRNSNNINEGHRQNDYPENIIKTDDNCNHNDDVLDKEVAMKYLEDKLKRTMDSIANLTDEKQRLEHLVLQLQGETETIGEYVALYQHQRMMLKQRALEKDHQLKQLASDREQMKLKLEKLNELIRKLLEGKGGVSKEILDQHGHLTAEDCYIDTETHTHNDNERKVPEANVGNSETANEIIELISEIKSSNLVQPCDSINCSWCSGQLITV</sequence>
<evidence type="ECO:0000256" key="3">
    <source>
        <dbReference type="SAM" id="MobiDB-lite"/>
    </source>
</evidence>
<dbReference type="GO" id="GO:0005801">
    <property type="term" value="C:cis-Golgi network"/>
    <property type="evidence" value="ECO:0007669"/>
    <property type="project" value="TreeGrafter"/>
</dbReference>
<organism evidence="5 6">
    <name type="scientific">Acanthoscelides obtectus</name>
    <name type="common">Bean weevil</name>
    <name type="synonym">Bruchus obtectus</name>
    <dbReference type="NCBI Taxonomy" id="200917"/>
    <lineage>
        <taxon>Eukaryota</taxon>
        <taxon>Metazoa</taxon>
        <taxon>Ecdysozoa</taxon>
        <taxon>Arthropoda</taxon>
        <taxon>Hexapoda</taxon>
        <taxon>Insecta</taxon>
        <taxon>Pterygota</taxon>
        <taxon>Neoptera</taxon>
        <taxon>Endopterygota</taxon>
        <taxon>Coleoptera</taxon>
        <taxon>Polyphaga</taxon>
        <taxon>Cucujiformia</taxon>
        <taxon>Chrysomeloidea</taxon>
        <taxon>Chrysomelidae</taxon>
        <taxon>Bruchinae</taxon>
        <taxon>Bruchini</taxon>
        <taxon>Acanthoscelides</taxon>
    </lineage>
</organism>
<feature type="compositionally biased region" description="Basic and acidic residues" evidence="3">
    <location>
        <begin position="19"/>
        <end position="39"/>
    </location>
</feature>
<feature type="compositionally biased region" description="Polar residues" evidence="3">
    <location>
        <begin position="203"/>
        <end position="225"/>
    </location>
</feature>
<feature type="coiled-coil region" evidence="2">
    <location>
        <begin position="359"/>
        <end position="741"/>
    </location>
</feature>
<evidence type="ECO:0000256" key="1">
    <source>
        <dbReference type="ARBA" id="ARBA00023054"/>
    </source>
</evidence>
<proteinExistence type="predicted"/>
<reference evidence="5" key="1">
    <citation type="submission" date="2022-03" db="EMBL/GenBank/DDBJ databases">
        <authorList>
            <person name="Sayadi A."/>
        </authorList>
    </citation>
    <scope>NUCLEOTIDE SEQUENCE</scope>
</reference>
<comment type="caution">
    <text evidence="5">The sequence shown here is derived from an EMBL/GenBank/DDBJ whole genome shotgun (WGS) entry which is preliminary data.</text>
</comment>
<feature type="compositionally biased region" description="Polar residues" evidence="3">
    <location>
        <begin position="47"/>
        <end position="77"/>
    </location>
</feature>
<evidence type="ECO:0000259" key="4">
    <source>
        <dbReference type="Pfam" id="PF15070"/>
    </source>
</evidence>
<feature type="coiled-coil region" evidence="2">
    <location>
        <begin position="278"/>
        <end position="319"/>
    </location>
</feature>
<dbReference type="Pfam" id="PF15070">
    <property type="entry name" value="GOLGA2L5"/>
    <property type="match status" value="1"/>
</dbReference>
<dbReference type="OrthoDB" id="5978643at2759"/>
<evidence type="ECO:0000256" key="2">
    <source>
        <dbReference type="SAM" id="Coils"/>
    </source>
</evidence>
<dbReference type="InterPro" id="IPR043976">
    <property type="entry name" value="GOLGA_cons_dom"/>
</dbReference>
<dbReference type="Proteomes" id="UP001152888">
    <property type="component" value="Unassembled WGS sequence"/>
</dbReference>
<evidence type="ECO:0000313" key="5">
    <source>
        <dbReference type="EMBL" id="CAH1970969.1"/>
    </source>
</evidence>